<dbReference type="EMBL" id="ACIF01000015">
    <property type="protein sequence ID" value="EKA94801.1"/>
    <property type="molecule type" value="Genomic_DNA"/>
</dbReference>
<evidence type="ECO:0000259" key="1">
    <source>
        <dbReference type="Pfam" id="PF18991"/>
    </source>
</evidence>
<accession>K1GTP9</accession>
<feature type="non-terminal residue" evidence="2">
    <location>
        <position position="99"/>
    </location>
</feature>
<feature type="domain" description="DUF5724" evidence="1">
    <location>
        <begin position="6"/>
        <end position="99"/>
    </location>
</feature>
<dbReference type="InterPro" id="IPR043782">
    <property type="entry name" value="DUF5724"/>
</dbReference>
<gene>
    <name evidence="2" type="ORF">FPOG_00636</name>
</gene>
<protein>
    <recommendedName>
        <fullName evidence="1">DUF5724 domain-containing protein</fullName>
    </recommendedName>
</protein>
<organism evidence="2 3">
    <name type="scientific">Fusobacterium periodonticum D10</name>
    <dbReference type="NCBI Taxonomy" id="620833"/>
    <lineage>
        <taxon>Bacteria</taxon>
        <taxon>Fusobacteriati</taxon>
        <taxon>Fusobacteriota</taxon>
        <taxon>Fusobacteriia</taxon>
        <taxon>Fusobacteriales</taxon>
        <taxon>Fusobacteriaceae</taxon>
        <taxon>Fusobacterium</taxon>
    </lineage>
</organism>
<proteinExistence type="predicted"/>
<dbReference type="Proteomes" id="UP000005809">
    <property type="component" value="Unassembled WGS sequence"/>
</dbReference>
<dbReference type="AlphaFoldDB" id="K1GTP9"/>
<reference evidence="2 3" key="1">
    <citation type="submission" date="2012-05" db="EMBL/GenBank/DDBJ databases">
        <title>The Genome Sequence of Fusobacterium periodontium Oral Taxon 201 Strain D10.</title>
        <authorList>
            <consortium name="The Broad Institute Genome Sequencing Platform"/>
            <consortium name="The Broad Institute Genome Sequencing Center for Infectious Disease"/>
            <person name="Earl A."/>
            <person name="Ward D."/>
            <person name="Feldgarden M."/>
            <person name="Gevers D."/>
            <person name="Strauss J."/>
            <person name="Sibley C."/>
            <person name="White A."/>
            <person name="Ambrose C.E."/>
            <person name="Allen-Vercoe E."/>
            <person name="Walker B."/>
            <person name="Young S.K."/>
            <person name="Zeng Q."/>
            <person name="Gargeya S."/>
            <person name="Fitzgerald M."/>
            <person name="Haas B."/>
            <person name="Abouelleil A."/>
            <person name="Alvarado L."/>
            <person name="Arachchi H.M."/>
            <person name="Berlin A.M."/>
            <person name="Chapman S.B."/>
            <person name="Goldberg J."/>
            <person name="Griggs A."/>
            <person name="Gujja S."/>
            <person name="Hansen M."/>
            <person name="Howarth C."/>
            <person name="Imamovic A."/>
            <person name="Larimer J."/>
            <person name="McCowan C."/>
            <person name="Montmayeur A."/>
            <person name="Murphy C."/>
            <person name="Neiman D."/>
            <person name="Pearson M."/>
            <person name="Priest M."/>
            <person name="Roberts A."/>
            <person name="Saif S."/>
            <person name="Shea T."/>
            <person name="Sisk P."/>
            <person name="Sykes S."/>
            <person name="Wortman J."/>
            <person name="Nusbaum C."/>
            <person name="Birren B."/>
        </authorList>
    </citation>
    <scope>NUCLEOTIDE SEQUENCE [LARGE SCALE GENOMIC DNA]</scope>
    <source>
        <strain evidence="2 3">D10</strain>
    </source>
</reference>
<dbReference type="Pfam" id="PF18991">
    <property type="entry name" value="DUF5724"/>
    <property type="match status" value="1"/>
</dbReference>
<sequence>MLNEALKVIYDEGRKIVDYVVQNELKRGDSPTIYSKALNRIYRIEGIDYLVQILQALGKETLDRTSYYYGSGYDSKKGVLSHLLKVCYPTEKDNSKELA</sequence>
<dbReference type="HOGENOM" id="CLU_2325642_0_0_0"/>
<evidence type="ECO:0000313" key="3">
    <source>
        <dbReference type="Proteomes" id="UP000005809"/>
    </source>
</evidence>
<name>K1GTP9_9FUSO</name>
<comment type="caution">
    <text evidence="2">The sequence shown here is derived from an EMBL/GenBank/DDBJ whole genome shotgun (WGS) entry which is preliminary data.</text>
</comment>
<evidence type="ECO:0000313" key="2">
    <source>
        <dbReference type="EMBL" id="EKA94801.1"/>
    </source>
</evidence>